<name>A0AAN7XUW0_ELEMC</name>
<dbReference type="Proteomes" id="UP001346869">
    <property type="component" value="Unassembled WGS sequence"/>
</dbReference>
<dbReference type="EMBL" id="JAUZQC010000008">
    <property type="protein sequence ID" value="KAK5867832.1"/>
    <property type="molecule type" value="Genomic_DNA"/>
</dbReference>
<gene>
    <name evidence="2" type="ORF">PBY51_012291</name>
</gene>
<reference evidence="2 3" key="2">
    <citation type="journal article" date="2023" name="Mol. Biol. Evol.">
        <title>Genomics of Secondarily Temperate Adaptation in the Only Non-Antarctic Icefish.</title>
        <authorList>
            <person name="Rivera-Colon A.G."/>
            <person name="Rayamajhi N."/>
            <person name="Minhas B.F."/>
            <person name="Madrigal G."/>
            <person name="Bilyk K.T."/>
            <person name="Yoon V."/>
            <person name="Hune M."/>
            <person name="Gregory S."/>
            <person name="Cheng C.H.C."/>
            <person name="Catchen J.M."/>
        </authorList>
    </citation>
    <scope>NUCLEOTIDE SEQUENCE [LARGE SCALE GENOMIC DNA]</scope>
    <source>
        <strain evidence="2">JMC-PN-2008</strain>
    </source>
</reference>
<evidence type="ECO:0000256" key="1">
    <source>
        <dbReference type="SAM" id="MobiDB-lite"/>
    </source>
</evidence>
<accession>A0AAN7XUW0</accession>
<dbReference type="AlphaFoldDB" id="A0AAN7XUW0"/>
<reference evidence="2 3" key="1">
    <citation type="journal article" date="2023" name="Genes (Basel)">
        <title>Chromosome-Level Genome Assembly and Circadian Gene Repertoire of the Patagonia Blennie Eleginops maclovinus-The Closest Ancestral Proxy of Antarctic Cryonotothenioids.</title>
        <authorList>
            <person name="Cheng C.C."/>
            <person name="Rivera-Colon A.G."/>
            <person name="Minhas B.F."/>
            <person name="Wilson L."/>
            <person name="Rayamajhi N."/>
            <person name="Vargas-Chacoff L."/>
            <person name="Catchen J.M."/>
        </authorList>
    </citation>
    <scope>NUCLEOTIDE SEQUENCE [LARGE SCALE GENOMIC DNA]</scope>
    <source>
        <strain evidence="2">JMC-PN-2008</strain>
    </source>
</reference>
<protein>
    <submittedName>
        <fullName evidence="2">Uncharacterized protein</fullName>
    </submittedName>
</protein>
<feature type="compositionally biased region" description="Basic and acidic residues" evidence="1">
    <location>
        <begin position="57"/>
        <end position="78"/>
    </location>
</feature>
<keyword evidence="3" id="KW-1185">Reference proteome</keyword>
<proteinExistence type="predicted"/>
<evidence type="ECO:0000313" key="2">
    <source>
        <dbReference type="EMBL" id="KAK5867832.1"/>
    </source>
</evidence>
<evidence type="ECO:0000313" key="3">
    <source>
        <dbReference type="Proteomes" id="UP001346869"/>
    </source>
</evidence>
<feature type="compositionally biased region" description="Basic and acidic residues" evidence="1">
    <location>
        <begin position="1"/>
        <end position="10"/>
    </location>
</feature>
<feature type="region of interest" description="Disordered" evidence="1">
    <location>
        <begin position="48"/>
        <end position="78"/>
    </location>
</feature>
<organism evidence="2 3">
    <name type="scientific">Eleginops maclovinus</name>
    <name type="common">Patagonian blennie</name>
    <name type="synonym">Eleginus maclovinus</name>
    <dbReference type="NCBI Taxonomy" id="56733"/>
    <lineage>
        <taxon>Eukaryota</taxon>
        <taxon>Metazoa</taxon>
        <taxon>Chordata</taxon>
        <taxon>Craniata</taxon>
        <taxon>Vertebrata</taxon>
        <taxon>Euteleostomi</taxon>
        <taxon>Actinopterygii</taxon>
        <taxon>Neopterygii</taxon>
        <taxon>Teleostei</taxon>
        <taxon>Neoteleostei</taxon>
        <taxon>Acanthomorphata</taxon>
        <taxon>Eupercaria</taxon>
        <taxon>Perciformes</taxon>
        <taxon>Notothenioidei</taxon>
        <taxon>Eleginopidae</taxon>
        <taxon>Eleginops</taxon>
    </lineage>
</organism>
<sequence>MSPQEKEREGALQTGHGQRAHPGWGDGGEKRGVIVTWLESDWGADDLKSVYNRRKRDGGMMRRDGDRDRRREMEGVGG</sequence>
<feature type="region of interest" description="Disordered" evidence="1">
    <location>
        <begin position="1"/>
        <end position="30"/>
    </location>
</feature>
<comment type="caution">
    <text evidence="2">The sequence shown here is derived from an EMBL/GenBank/DDBJ whole genome shotgun (WGS) entry which is preliminary data.</text>
</comment>